<keyword evidence="2" id="KW-1185">Reference proteome</keyword>
<accession>A0A1T5F6C8</accession>
<dbReference type="EMBL" id="FUYS01000013">
    <property type="protein sequence ID" value="SKB91735.1"/>
    <property type="molecule type" value="Genomic_DNA"/>
</dbReference>
<dbReference type="RefSeq" id="WP_176146264.1">
    <property type="nucleotide sequence ID" value="NZ_FUYS01000013.1"/>
</dbReference>
<organism evidence="1 2">
    <name type="scientific">Parapedobacter luteus</name>
    <dbReference type="NCBI Taxonomy" id="623280"/>
    <lineage>
        <taxon>Bacteria</taxon>
        <taxon>Pseudomonadati</taxon>
        <taxon>Bacteroidota</taxon>
        <taxon>Sphingobacteriia</taxon>
        <taxon>Sphingobacteriales</taxon>
        <taxon>Sphingobacteriaceae</taxon>
        <taxon>Parapedobacter</taxon>
    </lineage>
</organism>
<gene>
    <name evidence="1" type="ORF">SAMN05660226_03812</name>
</gene>
<proteinExistence type="predicted"/>
<evidence type="ECO:0000313" key="1">
    <source>
        <dbReference type="EMBL" id="SKB91735.1"/>
    </source>
</evidence>
<evidence type="ECO:0000313" key="2">
    <source>
        <dbReference type="Proteomes" id="UP000190541"/>
    </source>
</evidence>
<name>A0A1T5F6C8_9SPHI</name>
<dbReference type="STRING" id="623280.SAMN05660226_03812"/>
<reference evidence="1 2" key="1">
    <citation type="submission" date="2017-02" db="EMBL/GenBank/DDBJ databases">
        <authorList>
            <person name="Peterson S.W."/>
        </authorList>
    </citation>
    <scope>NUCLEOTIDE SEQUENCE [LARGE SCALE GENOMIC DNA]</scope>
    <source>
        <strain evidence="1 2">DSM 22899</strain>
    </source>
</reference>
<dbReference type="Proteomes" id="UP000190541">
    <property type="component" value="Unassembled WGS sequence"/>
</dbReference>
<dbReference type="AlphaFoldDB" id="A0A1T5F6C8"/>
<protein>
    <submittedName>
        <fullName evidence="1">Uncharacterized protein</fullName>
    </submittedName>
</protein>
<sequence length="47" mass="4700">MIGGFGPGILGDGLYDAFDCGIVKEGIDFPEGVGGIPGMDVGLNKSN</sequence>